<name>A0A6I6MHX2_9CAUL</name>
<dbReference type="PANTHER" id="PTHR42803">
    <property type="entry name" value="ACYL-COA DEHYDROGENASE"/>
    <property type="match status" value="1"/>
</dbReference>
<evidence type="ECO:0000256" key="8">
    <source>
        <dbReference type="ARBA" id="ARBA00066694"/>
    </source>
</evidence>
<dbReference type="InterPro" id="IPR009100">
    <property type="entry name" value="AcylCoA_DH/oxidase_NM_dom_sf"/>
</dbReference>
<dbReference type="InterPro" id="IPR009075">
    <property type="entry name" value="AcylCo_DH/oxidase_C"/>
</dbReference>
<dbReference type="Gene3D" id="2.40.110.10">
    <property type="entry name" value="Butyryl-CoA Dehydrogenase, subunit A, domain 2"/>
    <property type="match status" value="1"/>
</dbReference>
<dbReference type="FunFam" id="2.40.110.10:FF:000031">
    <property type="entry name" value="Acyl-CoA dehydrogenase, putative"/>
    <property type="match status" value="1"/>
</dbReference>
<evidence type="ECO:0000259" key="13">
    <source>
        <dbReference type="Pfam" id="PF02771"/>
    </source>
</evidence>
<dbReference type="AlphaFoldDB" id="A0A6I6MHX2"/>
<evidence type="ECO:0000256" key="6">
    <source>
        <dbReference type="ARBA" id="ARBA00051388"/>
    </source>
</evidence>
<dbReference type="InterPro" id="IPR006091">
    <property type="entry name" value="Acyl-CoA_Oxase/DH_mid-dom"/>
</dbReference>
<evidence type="ECO:0000256" key="2">
    <source>
        <dbReference type="ARBA" id="ARBA00009347"/>
    </source>
</evidence>
<reference evidence="16" key="1">
    <citation type="submission" date="2019-12" db="EMBL/GenBank/DDBJ databases">
        <title>Complete genome of Terracaulis silvestris 0127_4.</title>
        <authorList>
            <person name="Vieira S."/>
            <person name="Riedel T."/>
            <person name="Sproer C."/>
            <person name="Pascual J."/>
            <person name="Boedeker C."/>
            <person name="Overmann J."/>
        </authorList>
    </citation>
    <scope>NUCLEOTIDE SEQUENCE [LARGE SCALE GENOMIC DNA]</scope>
    <source>
        <strain evidence="16">0127_4</strain>
    </source>
</reference>
<dbReference type="Proteomes" id="UP000431269">
    <property type="component" value="Chromosome"/>
</dbReference>
<dbReference type="InterPro" id="IPR036250">
    <property type="entry name" value="AcylCo_DH-like_C"/>
</dbReference>
<comment type="similarity">
    <text evidence="2 10">Belongs to the acyl-CoA dehydrogenase family.</text>
</comment>
<dbReference type="PANTHER" id="PTHR42803:SF1">
    <property type="entry name" value="BROAD-SPECIFICITY LINEAR ACYL-COA DEHYDROGENASE FADE5"/>
    <property type="match status" value="1"/>
</dbReference>
<evidence type="ECO:0000313" key="16">
    <source>
        <dbReference type="Proteomes" id="UP000431269"/>
    </source>
</evidence>
<protein>
    <recommendedName>
        <fullName evidence="9">3-methylmercaptopropionyl-CoA dehydrogenase</fullName>
        <ecNumber evidence="8">1.3.99.41</ecNumber>
    </recommendedName>
</protein>
<evidence type="ECO:0000259" key="11">
    <source>
        <dbReference type="Pfam" id="PF00441"/>
    </source>
</evidence>
<proteinExistence type="inferred from homology"/>
<dbReference type="Gene3D" id="1.20.140.10">
    <property type="entry name" value="Butyryl-CoA Dehydrogenase, subunit A, domain 3"/>
    <property type="match status" value="1"/>
</dbReference>
<feature type="domain" description="Acetyl-CoA dehydrogenase-like C-terminal" evidence="14">
    <location>
        <begin position="434"/>
        <end position="532"/>
    </location>
</feature>
<dbReference type="RefSeq" id="WP_158765490.1">
    <property type="nucleotide sequence ID" value="NZ_CP047045.1"/>
</dbReference>
<dbReference type="Pfam" id="PF02770">
    <property type="entry name" value="Acyl-CoA_dh_M"/>
    <property type="match status" value="1"/>
</dbReference>
<evidence type="ECO:0000259" key="12">
    <source>
        <dbReference type="Pfam" id="PF02770"/>
    </source>
</evidence>
<dbReference type="InterPro" id="IPR037069">
    <property type="entry name" value="AcylCoA_DH/ox_N_sf"/>
</dbReference>
<accession>A0A6I6MHX2</accession>
<dbReference type="InterPro" id="IPR046373">
    <property type="entry name" value="Acyl-CoA_Oxase/DH_mid-dom_sf"/>
</dbReference>
<keyword evidence="4 10" id="KW-0274">FAD</keyword>
<evidence type="ECO:0000256" key="1">
    <source>
        <dbReference type="ARBA" id="ARBA00001974"/>
    </source>
</evidence>
<dbReference type="SUPFAM" id="SSF47203">
    <property type="entry name" value="Acyl-CoA dehydrogenase C-terminal domain-like"/>
    <property type="match status" value="1"/>
</dbReference>
<organism evidence="15 16">
    <name type="scientific">Terricaulis silvestris</name>
    <dbReference type="NCBI Taxonomy" id="2686094"/>
    <lineage>
        <taxon>Bacteria</taxon>
        <taxon>Pseudomonadati</taxon>
        <taxon>Pseudomonadota</taxon>
        <taxon>Alphaproteobacteria</taxon>
        <taxon>Caulobacterales</taxon>
        <taxon>Caulobacteraceae</taxon>
        <taxon>Terricaulis</taxon>
    </lineage>
</organism>
<dbReference type="GO" id="GO:0050660">
    <property type="term" value="F:flavin adenine dinucleotide binding"/>
    <property type="evidence" value="ECO:0007669"/>
    <property type="project" value="InterPro"/>
</dbReference>
<evidence type="ECO:0000256" key="3">
    <source>
        <dbReference type="ARBA" id="ARBA00022630"/>
    </source>
</evidence>
<evidence type="ECO:0000259" key="14">
    <source>
        <dbReference type="Pfam" id="PF12806"/>
    </source>
</evidence>
<evidence type="ECO:0000256" key="10">
    <source>
        <dbReference type="RuleBase" id="RU362125"/>
    </source>
</evidence>
<evidence type="ECO:0000256" key="4">
    <source>
        <dbReference type="ARBA" id="ARBA00022827"/>
    </source>
</evidence>
<evidence type="ECO:0000313" key="15">
    <source>
        <dbReference type="EMBL" id="QGZ94560.1"/>
    </source>
</evidence>
<feature type="domain" description="Acyl-CoA dehydrogenase/oxidase N-terminal" evidence="13">
    <location>
        <begin position="73"/>
        <end position="154"/>
    </location>
</feature>
<feature type="domain" description="Acyl-CoA dehydrogenase/oxidase C-terminal" evidence="11">
    <location>
        <begin position="274"/>
        <end position="419"/>
    </location>
</feature>
<dbReference type="InterPro" id="IPR025878">
    <property type="entry name" value="Acyl-CoA_dh-like_C_dom"/>
</dbReference>
<evidence type="ECO:0000256" key="9">
    <source>
        <dbReference type="ARBA" id="ARBA00069043"/>
    </source>
</evidence>
<keyword evidence="3 10" id="KW-0285">Flavoprotein</keyword>
<dbReference type="SUPFAM" id="SSF56645">
    <property type="entry name" value="Acyl-CoA dehydrogenase NM domain-like"/>
    <property type="match status" value="1"/>
</dbReference>
<evidence type="ECO:0000256" key="7">
    <source>
        <dbReference type="ARBA" id="ARBA00058683"/>
    </source>
</evidence>
<dbReference type="GO" id="GO:0016627">
    <property type="term" value="F:oxidoreductase activity, acting on the CH-CH group of donors"/>
    <property type="evidence" value="ECO:0007669"/>
    <property type="project" value="InterPro"/>
</dbReference>
<dbReference type="Pfam" id="PF12806">
    <property type="entry name" value="Acyl-CoA_dh_C"/>
    <property type="match status" value="1"/>
</dbReference>
<dbReference type="EC" id="1.3.99.41" evidence="8"/>
<dbReference type="EMBL" id="CP047045">
    <property type="protein sequence ID" value="QGZ94560.1"/>
    <property type="molecule type" value="Genomic_DNA"/>
</dbReference>
<comment type="function">
    <text evidence="7">Involved in the assimilation of dimethylsulphoniopropionate (DMSP), an important compound in the fixation of carbon in marine phytoplankton, by mediating the conversion of 3-(methylthio)propanoyl-CoA (MMPA-CoA) to 3-(methylthio)acryloyl-CoA (MTA-CoA).</text>
</comment>
<dbReference type="InterPro" id="IPR052166">
    <property type="entry name" value="Diverse_Acyl-CoA_DH"/>
</dbReference>
<dbReference type="KEGG" id="tsv:DSM104635_01379"/>
<evidence type="ECO:0000256" key="5">
    <source>
        <dbReference type="ARBA" id="ARBA00023002"/>
    </source>
</evidence>
<comment type="cofactor">
    <cofactor evidence="1 10">
        <name>FAD</name>
        <dbReference type="ChEBI" id="CHEBI:57692"/>
    </cofactor>
</comment>
<dbReference type="Gene3D" id="1.10.540.10">
    <property type="entry name" value="Acyl-CoA dehydrogenase/oxidase, N-terminal domain"/>
    <property type="match status" value="1"/>
</dbReference>
<keyword evidence="5 10" id="KW-0560">Oxidoreductase</keyword>
<comment type="catalytic activity">
    <reaction evidence="6">
        <text>3-(methylsulfanyl)propanoyl-CoA + oxidized [electron-transfer flavoprotein] + H(+) = 3-(methylsulfanyl)acryloyl-CoA + reduced [electron-transfer flavoprotein]</text>
        <dbReference type="Rhea" id="RHEA:52612"/>
        <dbReference type="Rhea" id="RHEA-COMP:10685"/>
        <dbReference type="Rhea" id="RHEA-COMP:10686"/>
        <dbReference type="ChEBI" id="CHEBI:15378"/>
        <dbReference type="ChEBI" id="CHEBI:57692"/>
        <dbReference type="ChEBI" id="CHEBI:58307"/>
        <dbReference type="ChEBI" id="CHEBI:82815"/>
        <dbReference type="ChEBI" id="CHEBI:84994"/>
        <dbReference type="EC" id="1.3.99.41"/>
    </reaction>
    <physiologicalReaction direction="left-to-right" evidence="6">
        <dbReference type="Rhea" id="RHEA:52613"/>
    </physiologicalReaction>
</comment>
<dbReference type="Pfam" id="PF00441">
    <property type="entry name" value="Acyl-CoA_dh_1"/>
    <property type="match status" value="1"/>
</dbReference>
<dbReference type="Pfam" id="PF02771">
    <property type="entry name" value="Acyl-CoA_dh_N"/>
    <property type="match status" value="1"/>
</dbReference>
<feature type="domain" description="Acyl-CoA oxidase/dehydrogenase middle" evidence="12">
    <location>
        <begin position="159"/>
        <end position="263"/>
    </location>
</feature>
<sequence>MTYVAPIADFRFALEACADFWSLCERYPDLDADLLAAILDGAGALASETLAPINRSGDRAGVKLNGDVVTAAPGFREAYEAFKQGGWQGLAADPTYGGQGLPRALAIAVMETVHSANMSFALLPMLTLGAIEAIEQHGAPDQKKLYLEKLVSGEWSGTMNLTEPQAGSDLGAITTKAVAQADGSYAITGQKIFITWGEHDCAPNIIHLVLARIEGAPAGSKGISMFIVPKFRDEDGSRNAVRCIGLEEKMGIHASPTCTLAYEGATGWLIGQENKGLAAMFTMMNAARINVGMSGVGVAEAAYQKALAYARERKQGGKLIIEHPDVRRMLMTMRAKIQAGRAICYATAVAADAGEKAREDLLTPIAKAWCTDLGVEVSSLGVQVHGGMGFVEEGGAAQFYRDARIAPIYEGTNGIQAIDLYGRKLLSDRGEAMRQLIEEAGAVAGSTHPYLSAAIDALVDATDYMLAASRDDALTGANAYLQLAGDVVGGMLLIKGGARDPNAEQRALLRHYARTVLARAPSRVAEIRIGAEFLDASAL</sequence>
<keyword evidence="16" id="KW-1185">Reference proteome</keyword>
<dbReference type="InterPro" id="IPR013786">
    <property type="entry name" value="AcylCoA_DH/ox_N"/>
</dbReference>
<gene>
    <name evidence="15" type="ORF">DSM104635_01379</name>
</gene>